<dbReference type="RefSeq" id="WP_072852312.1">
    <property type="nucleotide sequence ID" value="NZ_FQVI01000013.1"/>
</dbReference>
<dbReference type="STRING" id="1122155.SAMN02745158_02544"/>
<evidence type="ECO:0000256" key="3">
    <source>
        <dbReference type="SAM" id="Phobius"/>
    </source>
</evidence>
<evidence type="ECO:0000313" key="6">
    <source>
        <dbReference type="EMBL" id="SHF10765.1"/>
    </source>
</evidence>
<protein>
    <submittedName>
        <fullName evidence="6">Long-chain acyl-CoA synthetase</fullName>
    </submittedName>
</protein>
<evidence type="ECO:0000256" key="2">
    <source>
        <dbReference type="ARBA" id="ARBA00022598"/>
    </source>
</evidence>
<feature type="transmembrane region" description="Helical" evidence="3">
    <location>
        <begin position="243"/>
        <end position="265"/>
    </location>
</feature>
<dbReference type="InterPro" id="IPR045851">
    <property type="entry name" value="AMP-bd_C_sf"/>
</dbReference>
<keyword evidence="3" id="KW-1133">Transmembrane helix</keyword>
<keyword evidence="3" id="KW-0812">Transmembrane</keyword>
<evidence type="ECO:0000259" key="5">
    <source>
        <dbReference type="Pfam" id="PF13193"/>
    </source>
</evidence>
<dbReference type="Proteomes" id="UP000184245">
    <property type="component" value="Unassembled WGS sequence"/>
</dbReference>
<dbReference type="InterPro" id="IPR020845">
    <property type="entry name" value="AMP-binding_CS"/>
</dbReference>
<evidence type="ECO:0000259" key="4">
    <source>
        <dbReference type="Pfam" id="PF00501"/>
    </source>
</evidence>
<dbReference type="Gene3D" id="3.40.50.12780">
    <property type="entry name" value="N-terminal domain of ligase-like"/>
    <property type="match status" value="1"/>
</dbReference>
<accession>A0A1M4YYH1</accession>
<keyword evidence="7" id="KW-1185">Reference proteome</keyword>
<dbReference type="GO" id="GO:0031956">
    <property type="term" value="F:medium-chain fatty acid-CoA ligase activity"/>
    <property type="evidence" value="ECO:0007669"/>
    <property type="project" value="TreeGrafter"/>
</dbReference>
<dbReference type="Gene3D" id="3.30.300.30">
    <property type="match status" value="1"/>
</dbReference>
<gene>
    <name evidence="6" type="ORF">SAMN02745158_02544</name>
</gene>
<dbReference type="PANTHER" id="PTHR43201">
    <property type="entry name" value="ACYL-COA SYNTHETASE"/>
    <property type="match status" value="1"/>
</dbReference>
<name>A0A1M4YYH1_9CLOT</name>
<proteinExistence type="inferred from homology"/>
<dbReference type="InterPro" id="IPR042099">
    <property type="entry name" value="ANL_N_sf"/>
</dbReference>
<dbReference type="Pfam" id="PF00501">
    <property type="entry name" value="AMP-binding"/>
    <property type="match status" value="1"/>
</dbReference>
<evidence type="ECO:0000313" key="7">
    <source>
        <dbReference type="Proteomes" id="UP000184245"/>
    </source>
</evidence>
<sequence>MKDGNELWKDRCPGGMEQKTLGEETIETFPGLMDNLYQALRQTADKFPQRPAITDNYGKTSSYAQLLEQTDLLAEFLRKEKQIGEGTHVGLILYNSAEFCTAFLALQKLGAVAVPLPGKFRKSEVLPLASRAEAEYIICDEAYADWFFETYSRERLVTVTDAEKGWGYREEYRAAGFDEETGGRDAYPGGGWEKPAIIMFTSGTTSRSKGVLLKNYNIMHAVEVYRRTLGITEKDVSVIATPIYHITGLVALLGLFVYTGGHLYLHKFFDGARIVEEARRHGFTFIHASPTAFNLIIQAGEGTPPIESLRSFACGSSNMPKDKLRRLHQWLPKSSFHTVYGLTETTSPGAVFPDDAASSPYIGSSGLPVPGTRFKITDENGKEMEDGQVGEICISGTLVPDGYYKQTSDTLRDGWLRTGDLGYFNRDGYLFVVDRIKNMINRGGEKIWCFDVENELEMMDGIRDAAVTGIPDELYGEVAAAVVCLEPGSGLNQESIQQYLGERIARYKVPVKIKIVDKVPQTPNGKTDKIAIRKMLMEE</sequence>
<dbReference type="OrthoDB" id="9778383at2"/>
<dbReference type="EMBL" id="FQVI01000013">
    <property type="protein sequence ID" value="SHF10765.1"/>
    <property type="molecule type" value="Genomic_DNA"/>
</dbReference>
<evidence type="ECO:0000256" key="1">
    <source>
        <dbReference type="ARBA" id="ARBA00006432"/>
    </source>
</evidence>
<dbReference type="Pfam" id="PF13193">
    <property type="entry name" value="AMP-binding_C"/>
    <property type="match status" value="1"/>
</dbReference>
<organism evidence="6 7">
    <name type="scientific">Lactonifactor longoviformis DSM 17459</name>
    <dbReference type="NCBI Taxonomy" id="1122155"/>
    <lineage>
        <taxon>Bacteria</taxon>
        <taxon>Bacillati</taxon>
        <taxon>Bacillota</taxon>
        <taxon>Clostridia</taxon>
        <taxon>Eubacteriales</taxon>
        <taxon>Clostridiaceae</taxon>
        <taxon>Lactonifactor</taxon>
    </lineage>
</organism>
<keyword evidence="3" id="KW-0472">Membrane</keyword>
<dbReference type="PANTHER" id="PTHR43201:SF5">
    <property type="entry name" value="MEDIUM-CHAIN ACYL-COA LIGASE ACSF2, MITOCHONDRIAL"/>
    <property type="match status" value="1"/>
</dbReference>
<feature type="domain" description="AMP-dependent synthetase/ligase" evidence="4">
    <location>
        <begin position="41"/>
        <end position="404"/>
    </location>
</feature>
<reference evidence="6 7" key="1">
    <citation type="submission" date="2016-11" db="EMBL/GenBank/DDBJ databases">
        <authorList>
            <person name="Jaros S."/>
            <person name="Januszkiewicz K."/>
            <person name="Wedrychowicz H."/>
        </authorList>
    </citation>
    <scope>NUCLEOTIDE SEQUENCE [LARGE SCALE GENOMIC DNA]</scope>
    <source>
        <strain evidence="6 7">DSM 17459</strain>
    </source>
</reference>
<dbReference type="InterPro" id="IPR025110">
    <property type="entry name" value="AMP-bd_C"/>
</dbReference>
<dbReference type="PROSITE" id="PS00455">
    <property type="entry name" value="AMP_BINDING"/>
    <property type="match status" value="1"/>
</dbReference>
<dbReference type="GO" id="GO:0006631">
    <property type="term" value="P:fatty acid metabolic process"/>
    <property type="evidence" value="ECO:0007669"/>
    <property type="project" value="TreeGrafter"/>
</dbReference>
<dbReference type="AlphaFoldDB" id="A0A1M4YYH1"/>
<feature type="domain" description="AMP-binding enzyme C-terminal" evidence="5">
    <location>
        <begin position="452"/>
        <end position="526"/>
    </location>
</feature>
<comment type="similarity">
    <text evidence="1">Belongs to the ATP-dependent AMP-binding enzyme family.</text>
</comment>
<keyword evidence="2" id="KW-0436">Ligase</keyword>
<dbReference type="SUPFAM" id="SSF56801">
    <property type="entry name" value="Acetyl-CoA synthetase-like"/>
    <property type="match status" value="1"/>
</dbReference>
<dbReference type="InterPro" id="IPR000873">
    <property type="entry name" value="AMP-dep_synth/lig_dom"/>
</dbReference>